<gene>
    <name evidence="2" type="ORF">WMY93_008493</name>
</gene>
<evidence type="ECO:0000313" key="2">
    <source>
        <dbReference type="EMBL" id="KAK7926183.1"/>
    </source>
</evidence>
<accession>A0AAW0PJB9</accession>
<evidence type="ECO:0000313" key="3">
    <source>
        <dbReference type="Proteomes" id="UP001460270"/>
    </source>
</evidence>
<organism evidence="2 3">
    <name type="scientific">Mugilogobius chulae</name>
    <name type="common">yellowstripe goby</name>
    <dbReference type="NCBI Taxonomy" id="88201"/>
    <lineage>
        <taxon>Eukaryota</taxon>
        <taxon>Metazoa</taxon>
        <taxon>Chordata</taxon>
        <taxon>Craniata</taxon>
        <taxon>Vertebrata</taxon>
        <taxon>Euteleostomi</taxon>
        <taxon>Actinopterygii</taxon>
        <taxon>Neopterygii</taxon>
        <taxon>Teleostei</taxon>
        <taxon>Neoteleostei</taxon>
        <taxon>Acanthomorphata</taxon>
        <taxon>Gobiaria</taxon>
        <taxon>Gobiiformes</taxon>
        <taxon>Gobioidei</taxon>
        <taxon>Gobiidae</taxon>
        <taxon>Gobionellinae</taxon>
        <taxon>Mugilogobius</taxon>
    </lineage>
</organism>
<feature type="compositionally biased region" description="Basic and acidic residues" evidence="1">
    <location>
        <begin position="125"/>
        <end position="140"/>
    </location>
</feature>
<sequence length="146" mass="16650">MAPRSKGRNKPSEADLNYASLDLKLAKKRRRMQSHHQGPGRSSPPDQLQGRFTPPLGLEEVDVCLPLRDHSPMVSHSSIYLNSQQIDQEREDNDTMHWLMSAEERPVRWNPEQESQNEVCAEESSNDRRATDEVDTDHAASFDGNQ</sequence>
<reference evidence="3" key="1">
    <citation type="submission" date="2024-04" db="EMBL/GenBank/DDBJ databases">
        <title>Salinicola lusitanus LLJ914,a marine bacterium isolated from the Okinawa Trough.</title>
        <authorList>
            <person name="Li J."/>
        </authorList>
    </citation>
    <scope>NUCLEOTIDE SEQUENCE [LARGE SCALE GENOMIC DNA]</scope>
</reference>
<name>A0AAW0PJB9_9GOBI</name>
<feature type="region of interest" description="Disordered" evidence="1">
    <location>
        <begin position="103"/>
        <end position="146"/>
    </location>
</feature>
<proteinExistence type="predicted"/>
<dbReference type="Proteomes" id="UP001460270">
    <property type="component" value="Unassembled WGS sequence"/>
</dbReference>
<keyword evidence="3" id="KW-1185">Reference proteome</keyword>
<dbReference type="AlphaFoldDB" id="A0AAW0PJB9"/>
<protein>
    <submittedName>
        <fullName evidence="2">Uncharacterized protein</fullName>
    </submittedName>
</protein>
<comment type="caution">
    <text evidence="2">The sequence shown here is derived from an EMBL/GenBank/DDBJ whole genome shotgun (WGS) entry which is preliminary data.</text>
</comment>
<feature type="region of interest" description="Disordered" evidence="1">
    <location>
        <begin position="1"/>
        <end position="55"/>
    </location>
</feature>
<dbReference type="EMBL" id="JBBPFD010000005">
    <property type="protein sequence ID" value="KAK7926183.1"/>
    <property type="molecule type" value="Genomic_DNA"/>
</dbReference>
<evidence type="ECO:0000256" key="1">
    <source>
        <dbReference type="SAM" id="MobiDB-lite"/>
    </source>
</evidence>